<keyword evidence="3" id="KW-1185">Reference proteome</keyword>
<comment type="caution">
    <text evidence="2">The sequence shown here is derived from an EMBL/GenBank/DDBJ whole genome shotgun (WGS) entry which is preliminary data.</text>
</comment>
<dbReference type="EMBL" id="JARIHO010000026">
    <property type="protein sequence ID" value="KAJ7340608.1"/>
    <property type="molecule type" value="Genomic_DNA"/>
</dbReference>
<evidence type="ECO:0000313" key="2">
    <source>
        <dbReference type="EMBL" id="KAJ7340608.1"/>
    </source>
</evidence>
<dbReference type="AlphaFoldDB" id="A0AAD6ZV66"/>
<evidence type="ECO:0000256" key="1">
    <source>
        <dbReference type="SAM" id="MobiDB-lite"/>
    </source>
</evidence>
<gene>
    <name evidence="2" type="ORF">DFH08DRAFT_963481</name>
</gene>
<protein>
    <submittedName>
        <fullName evidence="2">Uncharacterized protein</fullName>
    </submittedName>
</protein>
<sequence length="103" mass="11159">MPAANDSFLFPPRAMGDETHVNEDLNSGSPIENPGNASYGVFSGSQHVIVAGGTFTNTTNTTNTTNNHTTPTVPSSDSFQHGWFMEGAELNIPQIFDESRWEI</sequence>
<evidence type="ECO:0000313" key="3">
    <source>
        <dbReference type="Proteomes" id="UP001218218"/>
    </source>
</evidence>
<accession>A0AAD6ZV66</accession>
<dbReference type="Proteomes" id="UP001218218">
    <property type="component" value="Unassembled WGS sequence"/>
</dbReference>
<organism evidence="2 3">
    <name type="scientific">Mycena albidolilacea</name>
    <dbReference type="NCBI Taxonomy" id="1033008"/>
    <lineage>
        <taxon>Eukaryota</taxon>
        <taxon>Fungi</taxon>
        <taxon>Dikarya</taxon>
        <taxon>Basidiomycota</taxon>
        <taxon>Agaricomycotina</taxon>
        <taxon>Agaricomycetes</taxon>
        <taxon>Agaricomycetidae</taxon>
        <taxon>Agaricales</taxon>
        <taxon>Marasmiineae</taxon>
        <taxon>Mycenaceae</taxon>
        <taxon>Mycena</taxon>
    </lineage>
</organism>
<reference evidence="2" key="1">
    <citation type="submission" date="2023-03" db="EMBL/GenBank/DDBJ databases">
        <title>Massive genome expansion in bonnet fungi (Mycena s.s.) driven by repeated elements and novel gene families across ecological guilds.</title>
        <authorList>
            <consortium name="Lawrence Berkeley National Laboratory"/>
            <person name="Harder C.B."/>
            <person name="Miyauchi S."/>
            <person name="Viragh M."/>
            <person name="Kuo A."/>
            <person name="Thoen E."/>
            <person name="Andreopoulos B."/>
            <person name="Lu D."/>
            <person name="Skrede I."/>
            <person name="Drula E."/>
            <person name="Henrissat B."/>
            <person name="Morin E."/>
            <person name="Kohler A."/>
            <person name="Barry K."/>
            <person name="LaButti K."/>
            <person name="Morin E."/>
            <person name="Salamov A."/>
            <person name="Lipzen A."/>
            <person name="Mereny Z."/>
            <person name="Hegedus B."/>
            <person name="Baldrian P."/>
            <person name="Stursova M."/>
            <person name="Weitz H."/>
            <person name="Taylor A."/>
            <person name="Grigoriev I.V."/>
            <person name="Nagy L.G."/>
            <person name="Martin F."/>
            <person name="Kauserud H."/>
        </authorList>
    </citation>
    <scope>NUCLEOTIDE SEQUENCE</scope>
    <source>
        <strain evidence="2">CBHHK002</strain>
    </source>
</reference>
<proteinExistence type="predicted"/>
<feature type="region of interest" description="Disordered" evidence="1">
    <location>
        <begin position="1"/>
        <end position="37"/>
    </location>
</feature>
<name>A0AAD6ZV66_9AGAR</name>